<evidence type="ECO:0000256" key="9">
    <source>
        <dbReference type="ARBA" id="ARBA00032656"/>
    </source>
</evidence>
<dbReference type="EMBL" id="LR743598">
    <property type="protein sequence ID" value="CAA2628721.1"/>
    <property type="molecule type" value="Genomic_DNA"/>
</dbReference>
<dbReference type="GO" id="GO:0000340">
    <property type="term" value="F:RNA 7-methylguanosine cap binding"/>
    <property type="evidence" value="ECO:0007669"/>
    <property type="project" value="TreeGrafter"/>
</dbReference>
<evidence type="ECO:0000256" key="4">
    <source>
        <dbReference type="ARBA" id="ARBA00022884"/>
    </source>
</evidence>
<dbReference type="Proteomes" id="UP000663760">
    <property type="component" value="Chromosome 11"/>
</dbReference>
<keyword evidence="6" id="KW-1015">Disulfide bond</keyword>
<dbReference type="PANTHER" id="PTHR11960">
    <property type="entry name" value="EUKARYOTIC TRANSLATION INITIATION FACTOR 4E RELATED"/>
    <property type="match status" value="1"/>
</dbReference>
<dbReference type="InterPro" id="IPR019770">
    <property type="entry name" value="TIF_eIF_4E_CS"/>
</dbReference>
<evidence type="ECO:0000313" key="13">
    <source>
        <dbReference type="EMBL" id="CAA2628721.1"/>
    </source>
</evidence>
<sequence length="222" mass="25068">MTDEAAAVEAGGKAPAMEGREEGELEEGEIELSDPPPGIAVGQAQLHPLEHSWTFWFDNPAAKAKQATWGSSLRPIHTFSTVEDFWGLYNNIHHPSKLISGADFHCFKERIEPKWEDPVCAGGGRWIITSPRAKVDTWWLYTLLAMIGEQFEFGHELCGAAVSVRPKHVKIALWTKNATNREAQESIGRQWKEFLDYNEMIGFMFHEHAKRNDKSAKDSYSV</sequence>
<evidence type="ECO:0000256" key="10">
    <source>
        <dbReference type="ARBA" id="ARBA00041713"/>
    </source>
</evidence>
<protein>
    <recommendedName>
        <fullName evidence="9">eIF-4F 25 kDa subunit</fullName>
    </recommendedName>
    <alternativeName>
        <fullName evidence="10">eIF-4F p26 subunit</fullName>
    </alternativeName>
    <alternativeName>
        <fullName evidence="8">mRNA cap-binding protein</fullName>
    </alternativeName>
</protein>
<comment type="similarity">
    <text evidence="1 11">Belongs to the eukaryotic initiation factor 4E family.</text>
</comment>
<evidence type="ECO:0000256" key="8">
    <source>
        <dbReference type="ARBA" id="ARBA00030245"/>
    </source>
</evidence>
<dbReference type="FunFam" id="3.30.760.10:FF:000003">
    <property type="entry name" value="Eukaryotic translation initiation factor 4E"/>
    <property type="match status" value="1"/>
</dbReference>
<dbReference type="EMBL" id="LR746274">
    <property type="protein sequence ID" value="CAA7404792.1"/>
    <property type="molecule type" value="Genomic_DNA"/>
</dbReference>
<name>A0A7I8L4V6_SPIIN</name>
<evidence type="ECO:0000256" key="3">
    <source>
        <dbReference type="ARBA" id="ARBA00022845"/>
    </source>
</evidence>
<gene>
    <name evidence="13" type="ORF">SI7747_11014362</name>
    <name evidence="14" type="ORF">SI8410_11015470</name>
</gene>
<keyword evidence="2 11" id="KW-0396">Initiation factor</keyword>
<keyword evidence="5 11" id="KW-0648">Protein biosynthesis</keyword>
<evidence type="ECO:0000256" key="11">
    <source>
        <dbReference type="RuleBase" id="RU004374"/>
    </source>
</evidence>
<dbReference type="GO" id="GO:0003743">
    <property type="term" value="F:translation initiation factor activity"/>
    <property type="evidence" value="ECO:0007669"/>
    <property type="project" value="UniProtKB-KW"/>
</dbReference>
<proteinExistence type="inferred from homology"/>
<feature type="compositionally biased region" description="Low complexity" evidence="12">
    <location>
        <begin position="1"/>
        <end position="16"/>
    </location>
</feature>
<feature type="compositionally biased region" description="Acidic residues" evidence="12">
    <location>
        <begin position="21"/>
        <end position="32"/>
    </location>
</feature>
<dbReference type="InterPro" id="IPR023398">
    <property type="entry name" value="TIF_eIF4e-like"/>
</dbReference>
<evidence type="ECO:0000313" key="14">
    <source>
        <dbReference type="EMBL" id="CAA7404792.1"/>
    </source>
</evidence>
<dbReference type="Pfam" id="PF01652">
    <property type="entry name" value="IF4E"/>
    <property type="match status" value="1"/>
</dbReference>
<evidence type="ECO:0000256" key="5">
    <source>
        <dbReference type="ARBA" id="ARBA00022917"/>
    </source>
</evidence>
<evidence type="ECO:0000256" key="7">
    <source>
        <dbReference type="ARBA" id="ARBA00025991"/>
    </source>
</evidence>
<dbReference type="InterPro" id="IPR001040">
    <property type="entry name" value="TIF_eIF_4E"/>
</dbReference>
<keyword evidence="3" id="KW-0810">Translation regulation</keyword>
<dbReference type="PANTHER" id="PTHR11960:SF8">
    <property type="entry name" value="EUKARYOTIC TRANSLATION INITIATION FACTOR 4E1-RELATED"/>
    <property type="match status" value="1"/>
</dbReference>
<evidence type="ECO:0000256" key="2">
    <source>
        <dbReference type="ARBA" id="ARBA00022540"/>
    </source>
</evidence>
<organism evidence="14 15">
    <name type="scientific">Spirodela intermedia</name>
    <name type="common">Intermediate duckweed</name>
    <dbReference type="NCBI Taxonomy" id="51605"/>
    <lineage>
        <taxon>Eukaryota</taxon>
        <taxon>Viridiplantae</taxon>
        <taxon>Streptophyta</taxon>
        <taxon>Embryophyta</taxon>
        <taxon>Tracheophyta</taxon>
        <taxon>Spermatophyta</taxon>
        <taxon>Magnoliopsida</taxon>
        <taxon>Liliopsida</taxon>
        <taxon>Araceae</taxon>
        <taxon>Lemnoideae</taxon>
        <taxon>Spirodela</taxon>
    </lineage>
</organism>
<comment type="subunit">
    <text evidence="7">EIF4F is a multi-subunit complex, the composition of which varies with external and internal environmental conditions. It is composed of at least EIF4A, EIF4E and EIF4G. EIF4E is also known to interact with other partners. In higher plants two isoforms of EIF4F have been identified, named isoform EIF4F and isoform EIF(iso)4F. Isoform EIF4F has subunits p220 and p26, whereas isoform EIF(iso)4F has subunits p82 and p28.</text>
</comment>
<evidence type="ECO:0000256" key="6">
    <source>
        <dbReference type="ARBA" id="ARBA00023157"/>
    </source>
</evidence>
<reference evidence="14" key="1">
    <citation type="submission" date="2020-02" db="EMBL/GenBank/DDBJ databases">
        <authorList>
            <person name="Scholz U."/>
            <person name="Mascher M."/>
            <person name="Fiebig A."/>
        </authorList>
    </citation>
    <scope>NUCLEOTIDE SEQUENCE</scope>
</reference>
<dbReference type="GO" id="GO:0016281">
    <property type="term" value="C:eukaryotic translation initiation factor 4F complex"/>
    <property type="evidence" value="ECO:0007669"/>
    <property type="project" value="TreeGrafter"/>
</dbReference>
<dbReference type="PROSITE" id="PS00813">
    <property type="entry name" value="IF4E"/>
    <property type="match status" value="1"/>
</dbReference>
<dbReference type="AlphaFoldDB" id="A0A7I8L4V6"/>
<evidence type="ECO:0000313" key="15">
    <source>
        <dbReference type="Proteomes" id="UP000663760"/>
    </source>
</evidence>
<dbReference type="Gene3D" id="3.30.760.10">
    <property type="entry name" value="RNA Cap, Translation Initiation Factor Eif4e"/>
    <property type="match status" value="1"/>
</dbReference>
<accession>A0A7I8L4V6</accession>
<feature type="region of interest" description="Disordered" evidence="12">
    <location>
        <begin position="1"/>
        <end position="38"/>
    </location>
</feature>
<evidence type="ECO:0000256" key="12">
    <source>
        <dbReference type="SAM" id="MobiDB-lite"/>
    </source>
</evidence>
<dbReference type="OrthoDB" id="590761at2759"/>
<keyword evidence="15" id="KW-1185">Reference proteome</keyword>
<evidence type="ECO:0000256" key="1">
    <source>
        <dbReference type="ARBA" id="ARBA00009860"/>
    </source>
</evidence>
<dbReference type="SUPFAM" id="SSF55418">
    <property type="entry name" value="eIF4e-like"/>
    <property type="match status" value="1"/>
</dbReference>
<keyword evidence="4 11" id="KW-0694">RNA-binding</keyword>
<dbReference type="GO" id="GO:0006417">
    <property type="term" value="P:regulation of translation"/>
    <property type="evidence" value="ECO:0007669"/>
    <property type="project" value="UniProtKB-KW"/>
</dbReference>